<dbReference type="InterPro" id="IPR011989">
    <property type="entry name" value="ARM-like"/>
</dbReference>
<evidence type="ECO:0000313" key="4">
    <source>
        <dbReference type="Proteomes" id="UP001210211"/>
    </source>
</evidence>
<dbReference type="SUPFAM" id="SSF48371">
    <property type="entry name" value="ARM repeat"/>
    <property type="match status" value="1"/>
</dbReference>
<dbReference type="EMBL" id="JAMRDG010000001">
    <property type="protein sequence ID" value="KAJ3697887.1"/>
    <property type="molecule type" value="Genomic_DNA"/>
</dbReference>
<keyword evidence="4" id="KW-1185">Reference proteome</keyword>
<evidence type="ECO:0000313" key="3">
    <source>
        <dbReference type="EMBL" id="KAJ3697887.1"/>
    </source>
</evidence>
<organism evidence="3 4">
    <name type="scientific">Rhynchospora tenuis</name>
    <dbReference type="NCBI Taxonomy" id="198213"/>
    <lineage>
        <taxon>Eukaryota</taxon>
        <taxon>Viridiplantae</taxon>
        <taxon>Streptophyta</taxon>
        <taxon>Embryophyta</taxon>
        <taxon>Tracheophyta</taxon>
        <taxon>Spermatophyta</taxon>
        <taxon>Magnoliopsida</taxon>
        <taxon>Liliopsida</taxon>
        <taxon>Poales</taxon>
        <taxon>Cyperaceae</taxon>
        <taxon>Cyperoideae</taxon>
        <taxon>Rhynchosporeae</taxon>
        <taxon>Rhynchospora</taxon>
    </lineage>
</organism>
<sequence>MSKGFKNKKNKGCPRDHFDMDDTESFSDMYEDFISGNSLEKLVDDLYAKRSSTREEALVELVDAFESSYHLSFVERQYVTISYLFINSIKKGMTKETNLACRAIGLLSFTMGGGSSSHEIMKDALPQLCKILSGSDQSKMPAVVKCIALLAFLGAEDLDETEVALEAIWKIIQPKFGYNVTTVNYEPPVVVAAITAWSFLLTTISAWRINPENWIEHISHLSTLLEADDRSVRMAAGEAIALCFDLKLFVVKPAKEDAEYLQHLIYMQNMKAKITAQIDALSCEAGGKGATKKNLGEQQKLFHKIGDYIMNGMNIQQTVKMSIRGTMLCISSWTELLQLNFIRHFLRKGFLQHAQCNPLLHEIFESSVDQKEYVPERVEDNPLMREIFESSVYEKEYIPNRVKGYMLLYAQYNPLLREIFQPGVDEKDITKRVKNLRRSESKKIQYMVIKSQRDIAKAMKQSFYNELMY</sequence>
<dbReference type="PANTHER" id="PTHR12354:SF1">
    <property type="entry name" value="INTERFERON-RELATED DEVELOPMENTAL REGULATOR 1"/>
    <property type="match status" value="1"/>
</dbReference>
<evidence type="ECO:0000256" key="1">
    <source>
        <dbReference type="ARBA" id="ARBA00008828"/>
    </source>
</evidence>
<comment type="similarity">
    <text evidence="1">Belongs to the IFRD family.</text>
</comment>
<comment type="caution">
    <text evidence="3">The sequence shown here is derived from an EMBL/GenBank/DDBJ whole genome shotgun (WGS) entry which is preliminary data.</text>
</comment>
<dbReference type="InterPro" id="IPR039777">
    <property type="entry name" value="IFRD"/>
</dbReference>
<dbReference type="InterPro" id="IPR007701">
    <property type="entry name" value="Interferon-rel_develop_reg_N"/>
</dbReference>
<dbReference type="Proteomes" id="UP001210211">
    <property type="component" value="Unassembled WGS sequence"/>
</dbReference>
<proteinExistence type="inferred from homology"/>
<evidence type="ECO:0000259" key="2">
    <source>
        <dbReference type="Pfam" id="PF05004"/>
    </source>
</evidence>
<gene>
    <name evidence="3" type="ORF">LUZ61_001592</name>
</gene>
<protein>
    <recommendedName>
        <fullName evidence="2">Interferon-related developmental regulator N-terminal domain-containing protein</fullName>
    </recommendedName>
</protein>
<dbReference type="InterPro" id="IPR016024">
    <property type="entry name" value="ARM-type_fold"/>
</dbReference>
<reference evidence="3 4" key="1">
    <citation type="journal article" date="2022" name="Cell">
        <title>Repeat-based holocentromeres influence genome architecture and karyotype evolution.</title>
        <authorList>
            <person name="Hofstatter P.G."/>
            <person name="Thangavel G."/>
            <person name="Lux T."/>
            <person name="Neumann P."/>
            <person name="Vondrak T."/>
            <person name="Novak P."/>
            <person name="Zhang M."/>
            <person name="Costa L."/>
            <person name="Castellani M."/>
            <person name="Scott A."/>
            <person name="Toegelov H."/>
            <person name="Fuchs J."/>
            <person name="Mata-Sucre Y."/>
            <person name="Dias Y."/>
            <person name="Vanzela A.L.L."/>
            <person name="Huettel B."/>
            <person name="Almeida C.C.S."/>
            <person name="Simkova H."/>
            <person name="Souza G."/>
            <person name="Pedrosa-Harand A."/>
            <person name="Macas J."/>
            <person name="Mayer K.F.X."/>
            <person name="Houben A."/>
            <person name="Marques A."/>
        </authorList>
    </citation>
    <scope>NUCLEOTIDE SEQUENCE [LARGE SCALE GENOMIC DNA]</scope>
    <source>
        <strain evidence="3">RhyTen1mFocal</strain>
    </source>
</reference>
<accession>A0AAD6EQX8</accession>
<dbReference type="Pfam" id="PF05004">
    <property type="entry name" value="IFRD"/>
    <property type="match status" value="1"/>
</dbReference>
<dbReference type="AlphaFoldDB" id="A0AAD6EQX8"/>
<dbReference type="PANTHER" id="PTHR12354">
    <property type="entry name" value="INTERFERON-RELATED DEVELOPMENTAL REGULATOR"/>
    <property type="match status" value="1"/>
</dbReference>
<dbReference type="Gene3D" id="1.25.10.10">
    <property type="entry name" value="Leucine-rich Repeat Variant"/>
    <property type="match status" value="1"/>
</dbReference>
<name>A0AAD6EQX8_9POAL</name>
<feature type="domain" description="Interferon-related developmental regulator N-terminal" evidence="2">
    <location>
        <begin position="37"/>
        <end position="309"/>
    </location>
</feature>